<organism evidence="6 7">
    <name type="scientific">Methylobacterium pseudosasicola</name>
    <dbReference type="NCBI Taxonomy" id="582667"/>
    <lineage>
        <taxon>Bacteria</taxon>
        <taxon>Pseudomonadati</taxon>
        <taxon>Pseudomonadota</taxon>
        <taxon>Alphaproteobacteria</taxon>
        <taxon>Hyphomicrobiales</taxon>
        <taxon>Methylobacteriaceae</taxon>
        <taxon>Methylobacterium</taxon>
    </lineage>
</organism>
<feature type="domain" description="HTH tetR-type" evidence="5">
    <location>
        <begin position="16"/>
        <end position="76"/>
    </location>
</feature>
<dbReference type="Pfam" id="PF00440">
    <property type="entry name" value="TetR_N"/>
    <property type="match status" value="1"/>
</dbReference>
<dbReference type="GO" id="GO:0000976">
    <property type="term" value="F:transcription cis-regulatory region binding"/>
    <property type="evidence" value="ECO:0007669"/>
    <property type="project" value="TreeGrafter"/>
</dbReference>
<dbReference type="InterPro" id="IPR050109">
    <property type="entry name" value="HTH-type_TetR-like_transc_reg"/>
</dbReference>
<dbReference type="InterPro" id="IPR036271">
    <property type="entry name" value="Tet_transcr_reg_TetR-rel_C_sf"/>
</dbReference>
<dbReference type="GO" id="GO:0003700">
    <property type="term" value="F:DNA-binding transcription factor activity"/>
    <property type="evidence" value="ECO:0007669"/>
    <property type="project" value="TreeGrafter"/>
</dbReference>
<dbReference type="PANTHER" id="PTHR30055:SF151">
    <property type="entry name" value="TRANSCRIPTIONAL REGULATORY PROTEIN"/>
    <property type="match status" value="1"/>
</dbReference>
<dbReference type="PROSITE" id="PS50977">
    <property type="entry name" value="HTH_TETR_2"/>
    <property type="match status" value="1"/>
</dbReference>
<keyword evidence="3" id="KW-0804">Transcription</keyword>
<evidence type="ECO:0000256" key="1">
    <source>
        <dbReference type="ARBA" id="ARBA00023015"/>
    </source>
</evidence>
<dbReference type="AlphaFoldDB" id="A0A1I4FYK3"/>
<dbReference type="InterPro" id="IPR009057">
    <property type="entry name" value="Homeodomain-like_sf"/>
</dbReference>
<feature type="DNA-binding region" description="H-T-H motif" evidence="4">
    <location>
        <begin position="39"/>
        <end position="58"/>
    </location>
</feature>
<proteinExistence type="predicted"/>
<gene>
    <name evidence="6" type="ORF">SAMN05192568_100233</name>
</gene>
<reference evidence="7" key="1">
    <citation type="submission" date="2016-10" db="EMBL/GenBank/DDBJ databases">
        <authorList>
            <person name="Varghese N."/>
            <person name="Submissions S."/>
        </authorList>
    </citation>
    <scope>NUCLEOTIDE SEQUENCE [LARGE SCALE GENOMIC DNA]</scope>
    <source>
        <strain evidence="7">BL36</strain>
    </source>
</reference>
<keyword evidence="7" id="KW-1185">Reference proteome</keyword>
<evidence type="ECO:0000256" key="4">
    <source>
        <dbReference type="PROSITE-ProRule" id="PRU00335"/>
    </source>
</evidence>
<evidence type="ECO:0000256" key="3">
    <source>
        <dbReference type="ARBA" id="ARBA00023163"/>
    </source>
</evidence>
<dbReference type="STRING" id="582667.SAMN05192568_100233"/>
<accession>A0A1I4FYK3</accession>
<dbReference type="SUPFAM" id="SSF46689">
    <property type="entry name" value="Homeodomain-like"/>
    <property type="match status" value="1"/>
</dbReference>
<dbReference type="Proteomes" id="UP000199048">
    <property type="component" value="Unassembled WGS sequence"/>
</dbReference>
<dbReference type="InterPro" id="IPR001647">
    <property type="entry name" value="HTH_TetR"/>
</dbReference>
<dbReference type="Pfam" id="PF17935">
    <property type="entry name" value="TetR_C_27"/>
    <property type="match status" value="1"/>
</dbReference>
<sequence length="213" mass="23175">MSLDAPNPLLAEESAPTTRCRILATAAGYFREIGYQKTTVADIARTLKMSPANVYRFFDSKKAINEAVLERLIGEIEALVSEVAARPGLSATERLVAAIDLLHRDCTRRSKEFPRLHEMVEAAMGESWEVCRHHIARVTAGFERIIRDGVARGEFEAADPAEAAACIHAGIARYTHPLLVGQTALQPVPSLEAMTAFLLRGLAPRGRTDAGPA</sequence>
<dbReference type="PANTHER" id="PTHR30055">
    <property type="entry name" value="HTH-TYPE TRANSCRIPTIONAL REGULATOR RUTR"/>
    <property type="match status" value="1"/>
</dbReference>
<dbReference type="OrthoDB" id="9802498at2"/>
<dbReference type="InterPro" id="IPR041478">
    <property type="entry name" value="TetR_C_27"/>
</dbReference>
<evidence type="ECO:0000259" key="5">
    <source>
        <dbReference type="PROSITE" id="PS50977"/>
    </source>
</evidence>
<protein>
    <submittedName>
        <fullName evidence="6">Transcriptional regulator, TetR family</fullName>
    </submittedName>
</protein>
<dbReference type="SUPFAM" id="SSF48498">
    <property type="entry name" value="Tetracyclin repressor-like, C-terminal domain"/>
    <property type="match status" value="1"/>
</dbReference>
<evidence type="ECO:0000313" key="6">
    <source>
        <dbReference type="EMBL" id="SFL22017.1"/>
    </source>
</evidence>
<dbReference type="EMBL" id="FOTK01000002">
    <property type="protein sequence ID" value="SFL22017.1"/>
    <property type="molecule type" value="Genomic_DNA"/>
</dbReference>
<evidence type="ECO:0000256" key="2">
    <source>
        <dbReference type="ARBA" id="ARBA00023125"/>
    </source>
</evidence>
<dbReference type="RefSeq" id="WP_092036832.1">
    <property type="nucleotide sequence ID" value="NZ_FOTK01000002.1"/>
</dbReference>
<dbReference type="Gene3D" id="1.10.357.10">
    <property type="entry name" value="Tetracycline Repressor, domain 2"/>
    <property type="match status" value="1"/>
</dbReference>
<keyword evidence="2 4" id="KW-0238">DNA-binding</keyword>
<keyword evidence="1" id="KW-0805">Transcription regulation</keyword>
<evidence type="ECO:0000313" key="7">
    <source>
        <dbReference type="Proteomes" id="UP000199048"/>
    </source>
</evidence>
<name>A0A1I4FYK3_9HYPH</name>